<organism evidence="2 3">
    <name type="scientific">Actinoplanes siamensis</name>
    <dbReference type="NCBI Taxonomy" id="1223317"/>
    <lineage>
        <taxon>Bacteria</taxon>
        <taxon>Bacillati</taxon>
        <taxon>Actinomycetota</taxon>
        <taxon>Actinomycetes</taxon>
        <taxon>Micromonosporales</taxon>
        <taxon>Micromonosporaceae</taxon>
        <taxon>Actinoplanes</taxon>
    </lineage>
</organism>
<evidence type="ECO:0000256" key="1">
    <source>
        <dbReference type="SAM" id="MobiDB-lite"/>
    </source>
</evidence>
<feature type="region of interest" description="Disordered" evidence="1">
    <location>
        <begin position="1"/>
        <end position="47"/>
    </location>
</feature>
<dbReference type="Proteomes" id="UP000629619">
    <property type="component" value="Unassembled WGS sequence"/>
</dbReference>
<evidence type="ECO:0000313" key="2">
    <source>
        <dbReference type="EMBL" id="GIF09118.1"/>
    </source>
</evidence>
<comment type="caution">
    <text evidence="2">The sequence shown here is derived from an EMBL/GenBank/DDBJ whole genome shotgun (WGS) entry which is preliminary data.</text>
</comment>
<protein>
    <submittedName>
        <fullName evidence="2">Uncharacterized protein</fullName>
    </submittedName>
</protein>
<evidence type="ECO:0000313" key="3">
    <source>
        <dbReference type="Proteomes" id="UP000629619"/>
    </source>
</evidence>
<reference evidence="2" key="1">
    <citation type="submission" date="2021-01" db="EMBL/GenBank/DDBJ databases">
        <title>Whole genome shotgun sequence of Actinoplanes siamensis NBRC 109076.</title>
        <authorList>
            <person name="Komaki H."/>
            <person name="Tamura T."/>
        </authorList>
    </citation>
    <scope>NUCLEOTIDE SEQUENCE</scope>
    <source>
        <strain evidence="2">NBRC 109076</strain>
    </source>
</reference>
<dbReference type="EMBL" id="BOMW01000076">
    <property type="protein sequence ID" value="GIF09118.1"/>
    <property type="molecule type" value="Genomic_DNA"/>
</dbReference>
<dbReference type="AlphaFoldDB" id="A0A919NDD5"/>
<name>A0A919NDD5_9ACTN</name>
<proteinExistence type="predicted"/>
<gene>
    <name evidence="2" type="ORF">Asi03nite_66560</name>
</gene>
<dbReference type="RefSeq" id="WP_203684451.1">
    <property type="nucleotide sequence ID" value="NZ_BOMW01000076.1"/>
</dbReference>
<accession>A0A919NDD5</accession>
<sequence>MPGRSKRRGDGGIDVQRTGPAGDRNSDKTVVTNGHARNAMPGSSGELFRSPDVKLGIVGDNGLMEISPEARRVREVLRRTLEGSWPYPPDCWAFLRSLSEGELYRVLADPVVRELIIGLGPQWTRGTRDLFAAATDIAEDKRNPEAATKAAEREARARELFADEEMPMILLMEAAEQVMNGKTVADALRADGNRRS</sequence>
<keyword evidence="3" id="KW-1185">Reference proteome</keyword>